<keyword evidence="1" id="KW-0805">Transcription regulation</keyword>
<reference evidence="6 7" key="1">
    <citation type="submission" date="2020-07" db="EMBL/GenBank/DDBJ databases">
        <title>Sequencing the genomes of 1000 actinobacteria strains.</title>
        <authorList>
            <person name="Klenk H.-P."/>
        </authorList>
    </citation>
    <scope>NUCLEOTIDE SEQUENCE [LARGE SCALE GENOMIC DNA]</scope>
    <source>
        <strain evidence="6 7">DSM 100723</strain>
    </source>
</reference>
<proteinExistence type="predicted"/>
<dbReference type="Proteomes" id="UP000523079">
    <property type="component" value="Unassembled WGS sequence"/>
</dbReference>
<dbReference type="EMBL" id="JACGWT010000001">
    <property type="protein sequence ID" value="MBA8793031.1"/>
    <property type="molecule type" value="Genomic_DNA"/>
</dbReference>
<dbReference type="SUPFAM" id="SSF46689">
    <property type="entry name" value="Homeodomain-like"/>
    <property type="match status" value="1"/>
</dbReference>
<organism evidence="6 7">
    <name type="scientific">Microlunatus kandeliicorticis</name>
    <dbReference type="NCBI Taxonomy" id="1759536"/>
    <lineage>
        <taxon>Bacteria</taxon>
        <taxon>Bacillati</taxon>
        <taxon>Actinomycetota</taxon>
        <taxon>Actinomycetes</taxon>
        <taxon>Propionibacteriales</taxon>
        <taxon>Propionibacteriaceae</taxon>
        <taxon>Microlunatus</taxon>
    </lineage>
</organism>
<dbReference type="PANTHER" id="PTHR47506">
    <property type="entry name" value="TRANSCRIPTIONAL REGULATORY PROTEIN"/>
    <property type="match status" value="1"/>
</dbReference>
<dbReference type="AlphaFoldDB" id="A0A7W3IPU5"/>
<dbReference type="GO" id="GO:0003677">
    <property type="term" value="F:DNA binding"/>
    <property type="evidence" value="ECO:0007669"/>
    <property type="project" value="UniProtKB-UniRule"/>
</dbReference>
<dbReference type="PROSITE" id="PS50977">
    <property type="entry name" value="HTH_TETR_2"/>
    <property type="match status" value="1"/>
</dbReference>
<keyword evidence="3" id="KW-0804">Transcription</keyword>
<keyword evidence="2 4" id="KW-0238">DNA-binding</keyword>
<keyword evidence="7" id="KW-1185">Reference proteome</keyword>
<sequence length="196" mass="21002">MIVSAAAELMHEHGIAHTSLDDVLAHSGAGKSQLYHYFANKRELVAAVISHQLSAVIEGQPRLTQLTSWGDFDRWATAFVSRHEGIGGPRACRLGRFAAEVDDDPELSGLLLAAFEQWRGHLQRGLEHLRDTGRLDPAADPEALSTGLLAALQGGIVLARLAGDAEPLRRSLALALDGLRAHARTPGSRRRAAGTA</sequence>
<evidence type="ECO:0000256" key="3">
    <source>
        <dbReference type="ARBA" id="ARBA00023163"/>
    </source>
</evidence>
<dbReference type="Pfam" id="PF16925">
    <property type="entry name" value="TetR_C_13"/>
    <property type="match status" value="1"/>
</dbReference>
<comment type="caution">
    <text evidence="6">The sequence shown here is derived from an EMBL/GenBank/DDBJ whole genome shotgun (WGS) entry which is preliminary data.</text>
</comment>
<accession>A0A7W3IPU5</accession>
<dbReference type="SUPFAM" id="SSF48498">
    <property type="entry name" value="Tetracyclin repressor-like, C-terminal domain"/>
    <property type="match status" value="1"/>
</dbReference>
<dbReference type="PANTHER" id="PTHR47506:SF1">
    <property type="entry name" value="HTH-TYPE TRANSCRIPTIONAL REGULATOR YJDC"/>
    <property type="match status" value="1"/>
</dbReference>
<name>A0A7W3IPU5_9ACTN</name>
<evidence type="ECO:0000256" key="4">
    <source>
        <dbReference type="PROSITE-ProRule" id="PRU00335"/>
    </source>
</evidence>
<gene>
    <name evidence="6" type="ORF">FHX74_000625</name>
</gene>
<evidence type="ECO:0000259" key="5">
    <source>
        <dbReference type="PROSITE" id="PS50977"/>
    </source>
</evidence>
<feature type="domain" description="HTH tetR-type" evidence="5">
    <location>
        <begin position="1"/>
        <end position="56"/>
    </location>
</feature>
<evidence type="ECO:0000313" key="6">
    <source>
        <dbReference type="EMBL" id="MBA8793031.1"/>
    </source>
</evidence>
<feature type="DNA-binding region" description="H-T-H motif" evidence="4">
    <location>
        <begin position="19"/>
        <end position="38"/>
    </location>
</feature>
<evidence type="ECO:0000256" key="1">
    <source>
        <dbReference type="ARBA" id="ARBA00023015"/>
    </source>
</evidence>
<dbReference type="Gene3D" id="1.10.357.10">
    <property type="entry name" value="Tetracycline Repressor, domain 2"/>
    <property type="match status" value="1"/>
</dbReference>
<dbReference type="Pfam" id="PF00440">
    <property type="entry name" value="TetR_N"/>
    <property type="match status" value="1"/>
</dbReference>
<dbReference type="PRINTS" id="PR00455">
    <property type="entry name" value="HTHTETR"/>
</dbReference>
<dbReference type="InterPro" id="IPR001647">
    <property type="entry name" value="HTH_TetR"/>
</dbReference>
<protein>
    <submittedName>
        <fullName evidence="6">AcrR family transcriptional regulator</fullName>
    </submittedName>
</protein>
<evidence type="ECO:0000256" key="2">
    <source>
        <dbReference type="ARBA" id="ARBA00023125"/>
    </source>
</evidence>
<dbReference type="RefSeq" id="WP_220483400.1">
    <property type="nucleotide sequence ID" value="NZ_JACGWT010000001.1"/>
</dbReference>
<dbReference type="InterPro" id="IPR036271">
    <property type="entry name" value="Tet_transcr_reg_TetR-rel_C_sf"/>
</dbReference>
<dbReference type="InterPro" id="IPR009057">
    <property type="entry name" value="Homeodomain-like_sf"/>
</dbReference>
<evidence type="ECO:0000313" key="7">
    <source>
        <dbReference type="Proteomes" id="UP000523079"/>
    </source>
</evidence>
<dbReference type="InterPro" id="IPR011075">
    <property type="entry name" value="TetR_C"/>
</dbReference>